<accession>A0A9P5PLP7</accession>
<evidence type="ECO:0000313" key="2">
    <source>
        <dbReference type="EMBL" id="KAF9064827.1"/>
    </source>
</evidence>
<reference evidence="2" key="1">
    <citation type="submission" date="2020-11" db="EMBL/GenBank/DDBJ databases">
        <authorList>
            <consortium name="DOE Joint Genome Institute"/>
            <person name="Ahrendt S."/>
            <person name="Riley R."/>
            <person name="Andreopoulos W."/>
            <person name="Labutti K."/>
            <person name="Pangilinan J."/>
            <person name="Ruiz-Duenas F.J."/>
            <person name="Barrasa J.M."/>
            <person name="Sanchez-Garcia M."/>
            <person name="Camarero S."/>
            <person name="Miyauchi S."/>
            <person name="Serrano A."/>
            <person name="Linde D."/>
            <person name="Babiker R."/>
            <person name="Drula E."/>
            <person name="Ayuso-Fernandez I."/>
            <person name="Pacheco R."/>
            <person name="Padilla G."/>
            <person name="Ferreira P."/>
            <person name="Barriuso J."/>
            <person name="Kellner H."/>
            <person name="Castanera R."/>
            <person name="Alfaro M."/>
            <person name="Ramirez L."/>
            <person name="Pisabarro A.G."/>
            <person name="Kuo A."/>
            <person name="Tritt A."/>
            <person name="Lipzen A."/>
            <person name="He G."/>
            <person name="Yan M."/>
            <person name="Ng V."/>
            <person name="Cullen D."/>
            <person name="Martin F."/>
            <person name="Rosso M.-N."/>
            <person name="Henrissat B."/>
            <person name="Hibbett D."/>
            <person name="Martinez A.T."/>
            <person name="Grigoriev I.V."/>
        </authorList>
    </citation>
    <scope>NUCLEOTIDE SEQUENCE</scope>
    <source>
        <strain evidence="2">AH 40177</strain>
    </source>
</reference>
<comment type="caution">
    <text evidence="2">The sequence shown here is derived from an EMBL/GenBank/DDBJ whole genome shotgun (WGS) entry which is preliminary data.</text>
</comment>
<gene>
    <name evidence="2" type="ORF">BDP27DRAFT_1425413</name>
</gene>
<protein>
    <submittedName>
        <fullName evidence="2">Uncharacterized protein</fullName>
    </submittedName>
</protein>
<name>A0A9P5PLP7_9AGAR</name>
<organism evidence="2 3">
    <name type="scientific">Rhodocollybia butyracea</name>
    <dbReference type="NCBI Taxonomy" id="206335"/>
    <lineage>
        <taxon>Eukaryota</taxon>
        <taxon>Fungi</taxon>
        <taxon>Dikarya</taxon>
        <taxon>Basidiomycota</taxon>
        <taxon>Agaricomycotina</taxon>
        <taxon>Agaricomycetes</taxon>
        <taxon>Agaricomycetidae</taxon>
        <taxon>Agaricales</taxon>
        <taxon>Marasmiineae</taxon>
        <taxon>Omphalotaceae</taxon>
        <taxon>Rhodocollybia</taxon>
    </lineage>
</organism>
<feature type="region of interest" description="Disordered" evidence="1">
    <location>
        <begin position="327"/>
        <end position="353"/>
    </location>
</feature>
<dbReference type="Proteomes" id="UP000772434">
    <property type="component" value="Unassembled WGS sequence"/>
</dbReference>
<evidence type="ECO:0000313" key="3">
    <source>
        <dbReference type="Proteomes" id="UP000772434"/>
    </source>
</evidence>
<dbReference type="AlphaFoldDB" id="A0A9P5PLP7"/>
<proteinExistence type="predicted"/>
<evidence type="ECO:0000256" key="1">
    <source>
        <dbReference type="SAM" id="MobiDB-lite"/>
    </source>
</evidence>
<sequence>MQAYSVCNYITDVLKFPALYTVSTSREDGRIRAFEQVLRTMPAWGSPASVRLAITPELYGHAVWPEHIHGDSYDHDIRTRLLEHMLPSYAAALQAEEKPRFAETAVLFWLSRYPEDITPGWKELCNQTRRTDTLVYPEDVKEVPMDWDWVDGKDLRYSEEQVICRDKVIKSTLKVFHQSNLLRLRLTHDLLGSPVVDMYKAQLSEKIITLLSAGYALQRTHIRKMPTSTAWRSELVRALCLFDIHHFLLQDVLWTFAPVPKYITYASKAETDRDRVFYWQYPKAVGTPGFNPRVIQGMRAREAIEYKETPIPKPTAPLTNADARVKRVRGTDSAPTGVKRLRSGKGTVGDDNVHKSVVDNHRHLHFSAAGPRVTQYMPLQQTTTHHVHPVPSRLAEDATRQGNNEYIADETLYGLESFVTYAFDQSEDNNEEVVNLEAWEDPGHQEKPFLPR</sequence>
<keyword evidence="3" id="KW-1185">Reference proteome</keyword>
<dbReference type="EMBL" id="JADNRY010000114">
    <property type="protein sequence ID" value="KAF9064827.1"/>
    <property type="molecule type" value="Genomic_DNA"/>
</dbReference>